<evidence type="ECO:0000259" key="12">
    <source>
        <dbReference type="PROSITE" id="PS51671"/>
    </source>
</evidence>
<dbReference type="NCBIfam" id="TIGR00718">
    <property type="entry name" value="sda_alpha"/>
    <property type="match status" value="1"/>
</dbReference>
<dbReference type="InterPro" id="IPR004643">
    <property type="entry name" value="Fe-S_L-Ser_bsu"/>
</dbReference>
<keyword evidence="9 11" id="KW-0456">Lyase</keyword>
<dbReference type="GO" id="GO:0003941">
    <property type="term" value="F:L-serine ammonia-lyase activity"/>
    <property type="evidence" value="ECO:0007669"/>
    <property type="project" value="UniProtKB-UniRule"/>
</dbReference>
<dbReference type="InterPro" id="IPR029009">
    <property type="entry name" value="ASB_dom_sf"/>
</dbReference>
<dbReference type="InterPro" id="IPR004642">
    <property type="entry name" value="Ser_deHydtase_asu"/>
</dbReference>
<dbReference type="SUPFAM" id="SSF143548">
    <property type="entry name" value="Serine metabolism enzymes domain"/>
    <property type="match status" value="1"/>
</dbReference>
<dbReference type="NCBIfam" id="TIGR00719">
    <property type="entry name" value="sda_beta"/>
    <property type="match status" value="1"/>
</dbReference>
<evidence type="ECO:0000256" key="11">
    <source>
        <dbReference type="RuleBase" id="RU366059"/>
    </source>
</evidence>
<evidence type="ECO:0000256" key="5">
    <source>
        <dbReference type="ARBA" id="ARBA00022485"/>
    </source>
</evidence>
<name>A0A369LCX2_9ACTN</name>
<dbReference type="Pfam" id="PF03315">
    <property type="entry name" value="SDH_beta"/>
    <property type="match status" value="1"/>
</dbReference>
<dbReference type="PANTHER" id="PTHR30182:SF1">
    <property type="entry name" value="L-SERINE DEHYDRATASE 1"/>
    <property type="match status" value="1"/>
</dbReference>
<dbReference type="Pfam" id="PF03313">
    <property type="entry name" value="SDH_alpha"/>
    <property type="match status" value="1"/>
</dbReference>
<evidence type="ECO:0000256" key="3">
    <source>
        <dbReference type="ARBA" id="ARBA00008636"/>
    </source>
</evidence>
<protein>
    <recommendedName>
        <fullName evidence="11">L-serine dehydratase</fullName>
        <ecNumber evidence="11">4.3.1.17</ecNumber>
    </recommendedName>
</protein>
<evidence type="ECO:0000313" key="14">
    <source>
        <dbReference type="Proteomes" id="UP000253975"/>
    </source>
</evidence>
<comment type="pathway">
    <text evidence="2">Carbohydrate biosynthesis; gluconeogenesis.</text>
</comment>
<dbReference type="EC" id="4.3.1.17" evidence="11"/>
<dbReference type="Gene3D" id="3.30.70.260">
    <property type="match status" value="1"/>
</dbReference>
<dbReference type="InterPro" id="IPR051318">
    <property type="entry name" value="Fe-S_L-Ser"/>
</dbReference>
<keyword evidence="6 11" id="KW-0479">Metal-binding</keyword>
<dbReference type="EMBL" id="PPTO01000016">
    <property type="protein sequence ID" value="RDB55995.1"/>
    <property type="molecule type" value="Genomic_DNA"/>
</dbReference>
<dbReference type="AlphaFoldDB" id="A0A369LCX2"/>
<keyword evidence="7 11" id="KW-0408">Iron</keyword>
<comment type="caution">
    <text evidence="13">The sequence shown here is derived from an EMBL/GenBank/DDBJ whole genome shotgun (WGS) entry which is preliminary data.</text>
</comment>
<dbReference type="Gene3D" id="3.30.1330.90">
    <property type="entry name" value="D-3-phosphoglycerate dehydrogenase, domain 3"/>
    <property type="match status" value="1"/>
</dbReference>
<evidence type="ECO:0000256" key="6">
    <source>
        <dbReference type="ARBA" id="ARBA00022723"/>
    </source>
</evidence>
<keyword evidence="5 11" id="KW-0004">4Fe-4S</keyword>
<evidence type="ECO:0000256" key="9">
    <source>
        <dbReference type="ARBA" id="ARBA00023239"/>
    </source>
</evidence>
<organism evidence="13 14">
    <name type="scientific">Slackia isoflavoniconvertens</name>
    <dbReference type="NCBI Taxonomy" id="572010"/>
    <lineage>
        <taxon>Bacteria</taxon>
        <taxon>Bacillati</taxon>
        <taxon>Actinomycetota</taxon>
        <taxon>Coriobacteriia</taxon>
        <taxon>Eggerthellales</taxon>
        <taxon>Eggerthellaceae</taxon>
        <taxon>Slackia</taxon>
    </lineage>
</organism>
<gene>
    <name evidence="13" type="ORF">C1881_08830</name>
</gene>
<evidence type="ECO:0000256" key="1">
    <source>
        <dbReference type="ARBA" id="ARBA00001966"/>
    </source>
</evidence>
<evidence type="ECO:0000256" key="8">
    <source>
        <dbReference type="ARBA" id="ARBA00023014"/>
    </source>
</evidence>
<evidence type="ECO:0000313" key="13">
    <source>
        <dbReference type="EMBL" id="RDB55995.1"/>
    </source>
</evidence>
<evidence type="ECO:0000256" key="7">
    <source>
        <dbReference type="ARBA" id="ARBA00023004"/>
    </source>
</evidence>
<dbReference type="InterPro" id="IPR005131">
    <property type="entry name" value="Ser_deHydtase_bsu"/>
</dbReference>
<evidence type="ECO:0000256" key="4">
    <source>
        <dbReference type="ARBA" id="ARBA00022432"/>
    </source>
</evidence>
<evidence type="ECO:0000256" key="10">
    <source>
        <dbReference type="ARBA" id="ARBA00049406"/>
    </source>
</evidence>
<comment type="catalytic activity">
    <reaction evidence="10 11">
        <text>L-serine = pyruvate + NH4(+)</text>
        <dbReference type="Rhea" id="RHEA:19169"/>
        <dbReference type="ChEBI" id="CHEBI:15361"/>
        <dbReference type="ChEBI" id="CHEBI:28938"/>
        <dbReference type="ChEBI" id="CHEBI:33384"/>
        <dbReference type="EC" id="4.3.1.17"/>
    </reaction>
</comment>
<dbReference type="InterPro" id="IPR005130">
    <property type="entry name" value="Ser_deHydtase-like_asu"/>
</dbReference>
<proteinExistence type="inferred from homology"/>
<dbReference type="GO" id="GO:0051539">
    <property type="term" value="F:4 iron, 4 sulfur cluster binding"/>
    <property type="evidence" value="ECO:0007669"/>
    <property type="project" value="UniProtKB-UniRule"/>
</dbReference>
<dbReference type="RefSeq" id="WP_114616155.1">
    <property type="nucleotide sequence ID" value="NZ_PPTO01000016.1"/>
</dbReference>
<keyword evidence="4 11" id="KW-0312">Gluconeogenesis</keyword>
<dbReference type="GO" id="GO:0046872">
    <property type="term" value="F:metal ion binding"/>
    <property type="evidence" value="ECO:0007669"/>
    <property type="project" value="UniProtKB-KW"/>
</dbReference>
<comment type="cofactor">
    <cofactor evidence="1 11">
        <name>[4Fe-4S] cluster</name>
        <dbReference type="ChEBI" id="CHEBI:49883"/>
    </cofactor>
</comment>
<accession>A0A369LCX2</accession>
<dbReference type="InterPro" id="IPR002912">
    <property type="entry name" value="ACT_dom"/>
</dbReference>
<sequence>MRILGIRDIIGPIMIGPSSSHTAGALRIASMCRRLLAGEPRQVAFHLYGSFAHTYRGHGTDKALVAGLLGMAADDERIRDSFEIAKQQDLSFTFEPRPNEPMPHPNTVCIEVTDSTGSHVSMRGESIGGGAAVITRINGIDVRLTGEYHSIVVKQRDVAGVLAHIATCLSVFDVNIATTKLFRERKGELAYTIMQTDDEIDERVAASIAKHPDIFDVRIVKSDRASEAVAPVKGNAENAGGFAAEFTPQEAAARFEELDFACGAEMLAYCEHEGIAISEAMCRRERCMLAADGVAVDNTRRYLERVLSVMRESATAPITSPVRSMGGLIGGEAAALSKLEAKTKSGTANACIADPMLARATTYAMAVLETNASMGRIVAAPTAGSSGVVPAMLLAAQDKHGFSDEELINALANAAAIGYLITRNATVAGAEGGCQAEVGAASAMAASAACELFGGTPAQCFAAASNALCGLMGLVCDPVAGLVEAPCQKRNATGVANAIASAQIALAGIGNLANFDETVEAMRRVGNSLPFELRESALGGLAATPSACAFCEGCMN</sequence>
<dbReference type="SUPFAM" id="SSF55021">
    <property type="entry name" value="ACT-like"/>
    <property type="match status" value="1"/>
</dbReference>
<keyword evidence="8 11" id="KW-0411">Iron-sulfur</keyword>
<reference evidence="13 14" key="1">
    <citation type="journal article" date="2018" name="Elife">
        <title>Discovery and characterization of a prevalent human gut bacterial enzyme sufficient for the inactivation of a family of plant toxins.</title>
        <authorList>
            <person name="Koppel N."/>
            <person name="Bisanz J.E."/>
            <person name="Pandelia M.E."/>
            <person name="Turnbaugh P.J."/>
            <person name="Balskus E.P."/>
        </authorList>
    </citation>
    <scope>NUCLEOTIDE SEQUENCE [LARGE SCALE GENOMIC DNA]</scope>
    <source>
        <strain evidence="13 14">OB21 GAM31</strain>
    </source>
</reference>
<comment type="similarity">
    <text evidence="3 11">Belongs to the iron-sulfur dependent L-serine dehydratase family.</text>
</comment>
<dbReference type="InterPro" id="IPR045865">
    <property type="entry name" value="ACT-like_dom_sf"/>
</dbReference>
<dbReference type="Proteomes" id="UP000253975">
    <property type="component" value="Unassembled WGS sequence"/>
</dbReference>
<evidence type="ECO:0000256" key="2">
    <source>
        <dbReference type="ARBA" id="ARBA00004742"/>
    </source>
</evidence>
<dbReference type="GO" id="GO:0006094">
    <property type="term" value="P:gluconeogenesis"/>
    <property type="evidence" value="ECO:0007669"/>
    <property type="project" value="UniProtKB-KW"/>
</dbReference>
<dbReference type="PROSITE" id="PS51671">
    <property type="entry name" value="ACT"/>
    <property type="match status" value="1"/>
</dbReference>
<dbReference type="PANTHER" id="PTHR30182">
    <property type="entry name" value="L-SERINE DEHYDRATASE"/>
    <property type="match status" value="1"/>
</dbReference>
<feature type="domain" description="ACT" evidence="12">
    <location>
        <begin position="150"/>
        <end position="222"/>
    </location>
</feature>